<organism evidence="1 2">
    <name type="scientific">Allacma fusca</name>
    <dbReference type="NCBI Taxonomy" id="39272"/>
    <lineage>
        <taxon>Eukaryota</taxon>
        <taxon>Metazoa</taxon>
        <taxon>Ecdysozoa</taxon>
        <taxon>Arthropoda</taxon>
        <taxon>Hexapoda</taxon>
        <taxon>Collembola</taxon>
        <taxon>Symphypleona</taxon>
        <taxon>Sminthuridae</taxon>
        <taxon>Allacma</taxon>
    </lineage>
</organism>
<reference evidence="1" key="1">
    <citation type="submission" date="2021-06" db="EMBL/GenBank/DDBJ databases">
        <authorList>
            <person name="Hodson N. C."/>
            <person name="Mongue J. A."/>
            <person name="Jaron S. K."/>
        </authorList>
    </citation>
    <scope>NUCLEOTIDE SEQUENCE</scope>
</reference>
<evidence type="ECO:0000313" key="2">
    <source>
        <dbReference type="Proteomes" id="UP000708208"/>
    </source>
</evidence>
<evidence type="ECO:0000313" key="1">
    <source>
        <dbReference type="EMBL" id="CAG7837056.1"/>
    </source>
</evidence>
<comment type="caution">
    <text evidence="1">The sequence shown here is derived from an EMBL/GenBank/DDBJ whole genome shotgun (WGS) entry which is preliminary data.</text>
</comment>
<name>A0A8J2LST3_9HEXA</name>
<sequence length="110" mass="12735">MLTIKPSRKTGWEEPSLKIMSQIEDDPVTMMGLRERNDQTNISDFPEIGLQGIYFLRNLMKSLKNFSHFTIFPVNYGDPNENNCLGNGGKWQLKAEPKKRVKDFHKCQSD</sequence>
<protein>
    <submittedName>
        <fullName evidence="1">Uncharacterized protein</fullName>
    </submittedName>
</protein>
<dbReference type="EMBL" id="CAJVCH010571265">
    <property type="protein sequence ID" value="CAG7837056.1"/>
    <property type="molecule type" value="Genomic_DNA"/>
</dbReference>
<proteinExistence type="predicted"/>
<keyword evidence="2" id="KW-1185">Reference proteome</keyword>
<dbReference type="AlphaFoldDB" id="A0A8J2LST3"/>
<dbReference type="Proteomes" id="UP000708208">
    <property type="component" value="Unassembled WGS sequence"/>
</dbReference>
<accession>A0A8J2LST3</accession>
<gene>
    <name evidence="1" type="ORF">AFUS01_LOCUS46226</name>
</gene>